<evidence type="ECO:0000256" key="6">
    <source>
        <dbReference type="ARBA" id="ARBA00022918"/>
    </source>
</evidence>
<dbReference type="PRINTS" id="PR00866">
    <property type="entry name" value="RNADNAPOLMS"/>
</dbReference>
<dbReference type="OrthoDB" id="182359at2"/>
<evidence type="ECO:0000313" key="12">
    <source>
        <dbReference type="Proteomes" id="UP000306196"/>
    </source>
</evidence>
<dbReference type="InterPro" id="IPR000123">
    <property type="entry name" value="Reverse_transcriptase_msDNA"/>
</dbReference>
<sequence length="415" mass="47508">MQEVTMEAAVEEANWDAALHAVERNNGAPGPDGMRAKELRDHLAKHGEGIKAKLLRGSFEPSAARRKEIPKPNGGTRPLSIPNVLDRFVQQLLLQIMQPSFEPRFSEASYGFRPGRSAHQAVRAARHHAQEGRDWVVDMDITKFFDHVNHDILMAQVSCVVKDKRVLKLIGRFLRAGIVLPDGCKVSTEEGTPQGGPLSPLLANIYLDQLDKELERRGLKHVRYADDCNIYVSSQKAAQRAMESIKEWIAKRLKLQVNVEKSGTGRVWERKFLGFILTIALLIAISPQAVAKFKDQVRTKWDARQSMTSEEMRDQWRNYQRGWWAYYGKAEDRKSVLRLSGWIRRHIRKCFWLRWHNAKGRRAAFVRLGIPPSRVDIAHSSRGAWRMGRHPVMQEALNNRRLKRYGFITPSDLAG</sequence>
<keyword evidence="2 11" id="KW-0808">Transferase</keyword>
<protein>
    <recommendedName>
        <fullName evidence="1">RNA-directed DNA polymerase</fullName>
        <ecNumber evidence="1">2.7.7.49</ecNumber>
    </recommendedName>
</protein>
<evidence type="ECO:0000259" key="10">
    <source>
        <dbReference type="PROSITE" id="PS50878"/>
    </source>
</evidence>
<dbReference type="InterPro" id="IPR013597">
    <property type="entry name" value="Mat_intron_G2"/>
</dbReference>
<dbReference type="EMBL" id="VAUV01000002">
    <property type="protein sequence ID" value="TLD72207.1"/>
    <property type="molecule type" value="Genomic_DNA"/>
</dbReference>
<dbReference type="GO" id="GO:0051607">
    <property type="term" value="P:defense response to virus"/>
    <property type="evidence" value="ECO:0007669"/>
    <property type="project" value="UniProtKB-KW"/>
</dbReference>
<keyword evidence="5" id="KW-0460">Magnesium</keyword>
<dbReference type="GO" id="GO:0003723">
    <property type="term" value="F:RNA binding"/>
    <property type="evidence" value="ECO:0007669"/>
    <property type="project" value="InterPro"/>
</dbReference>
<evidence type="ECO:0000256" key="4">
    <source>
        <dbReference type="ARBA" id="ARBA00022723"/>
    </source>
</evidence>
<dbReference type="Pfam" id="PF08388">
    <property type="entry name" value="GIIM"/>
    <property type="match status" value="1"/>
</dbReference>
<comment type="similarity">
    <text evidence="8">Belongs to the bacterial reverse transcriptase family.</text>
</comment>
<keyword evidence="7" id="KW-0051">Antiviral defense</keyword>
<dbReference type="Pfam" id="PF00078">
    <property type="entry name" value="RVT_1"/>
    <property type="match status" value="1"/>
</dbReference>
<dbReference type="InterPro" id="IPR000477">
    <property type="entry name" value="RT_dom"/>
</dbReference>
<keyword evidence="6 11" id="KW-0695">RNA-directed DNA polymerase</keyword>
<dbReference type="Proteomes" id="UP000306196">
    <property type="component" value="Unassembled WGS sequence"/>
</dbReference>
<dbReference type="PANTHER" id="PTHR34047:SF8">
    <property type="entry name" value="PROTEIN YKFC"/>
    <property type="match status" value="1"/>
</dbReference>
<name>A0A5R8KIX5_9BACT</name>
<reference evidence="11 12" key="1">
    <citation type="submission" date="2019-05" db="EMBL/GenBank/DDBJ databases">
        <title>Verrucobacter flavum gen. nov., sp. nov. a new member of the family Verrucomicrobiaceae.</title>
        <authorList>
            <person name="Szuroczki S."/>
            <person name="Abbaszade G."/>
            <person name="Szabo A."/>
            <person name="Felfoldi T."/>
            <person name="Schumann P."/>
            <person name="Boka K."/>
            <person name="Keki Z."/>
            <person name="Toumi M."/>
            <person name="Toth E."/>
        </authorList>
    </citation>
    <scope>NUCLEOTIDE SEQUENCE [LARGE SCALE GENOMIC DNA]</scope>
    <source>
        <strain evidence="11 12">MG-N-17</strain>
    </source>
</reference>
<evidence type="ECO:0000256" key="7">
    <source>
        <dbReference type="ARBA" id="ARBA00023118"/>
    </source>
</evidence>
<dbReference type="InterPro" id="IPR030931">
    <property type="entry name" value="Group_II_RT_mat"/>
</dbReference>
<dbReference type="NCBIfam" id="TIGR04416">
    <property type="entry name" value="group_II_RT_mat"/>
    <property type="match status" value="1"/>
</dbReference>
<accession>A0A5R8KIX5</accession>
<organism evidence="11 12">
    <name type="scientific">Phragmitibacter flavus</name>
    <dbReference type="NCBI Taxonomy" id="2576071"/>
    <lineage>
        <taxon>Bacteria</taxon>
        <taxon>Pseudomonadati</taxon>
        <taxon>Verrucomicrobiota</taxon>
        <taxon>Verrucomicrobiia</taxon>
        <taxon>Verrucomicrobiales</taxon>
        <taxon>Verrucomicrobiaceae</taxon>
        <taxon>Phragmitibacter</taxon>
    </lineage>
</organism>
<dbReference type="InterPro" id="IPR043502">
    <property type="entry name" value="DNA/RNA_pol_sf"/>
</dbReference>
<dbReference type="GO" id="GO:0003964">
    <property type="term" value="F:RNA-directed DNA polymerase activity"/>
    <property type="evidence" value="ECO:0007669"/>
    <property type="project" value="UniProtKB-KW"/>
</dbReference>
<dbReference type="AlphaFoldDB" id="A0A5R8KIX5"/>
<proteinExistence type="inferred from homology"/>
<dbReference type="GO" id="GO:0046872">
    <property type="term" value="F:metal ion binding"/>
    <property type="evidence" value="ECO:0007669"/>
    <property type="project" value="UniProtKB-KW"/>
</dbReference>
<dbReference type="EC" id="2.7.7.49" evidence="1"/>
<dbReference type="PROSITE" id="PS50878">
    <property type="entry name" value="RT_POL"/>
    <property type="match status" value="1"/>
</dbReference>
<evidence type="ECO:0000313" key="11">
    <source>
        <dbReference type="EMBL" id="TLD72207.1"/>
    </source>
</evidence>
<dbReference type="SUPFAM" id="SSF56672">
    <property type="entry name" value="DNA/RNA polymerases"/>
    <property type="match status" value="1"/>
</dbReference>
<evidence type="ECO:0000256" key="8">
    <source>
        <dbReference type="ARBA" id="ARBA00034120"/>
    </source>
</evidence>
<comment type="caution">
    <text evidence="11">The sequence shown here is derived from an EMBL/GenBank/DDBJ whole genome shotgun (WGS) entry which is preliminary data.</text>
</comment>
<evidence type="ECO:0000256" key="5">
    <source>
        <dbReference type="ARBA" id="ARBA00022842"/>
    </source>
</evidence>
<keyword evidence="4" id="KW-0479">Metal-binding</keyword>
<gene>
    <name evidence="11" type="primary">ltrA</name>
    <name evidence="11" type="ORF">FEM03_02295</name>
</gene>
<keyword evidence="12" id="KW-1185">Reference proteome</keyword>
<keyword evidence="3 11" id="KW-0548">Nucleotidyltransferase</keyword>
<dbReference type="CDD" id="cd01651">
    <property type="entry name" value="RT_G2_intron"/>
    <property type="match status" value="1"/>
</dbReference>
<evidence type="ECO:0000256" key="9">
    <source>
        <dbReference type="ARBA" id="ARBA00048173"/>
    </source>
</evidence>
<feature type="domain" description="Reverse transcriptase" evidence="10">
    <location>
        <begin position="50"/>
        <end position="277"/>
    </location>
</feature>
<evidence type="ECO:0000256" key="2">
    <source>
        <dbReference type="ARBA" id="ARBA00022679"/>
    </source>
</evidence>
<comment type="catalytic activity">
    <reaction evidence="9">
        <text>DNA(n) + a 2'-deoxyribonucleoside 5'-triphosphate = DNA(n+1) + diphosphate</text>
        <dbReference type="Rhea" id="RHEA:22508"/>
        <dbReference type="Rhea" id="RHEA-COMP:17339"/>
        <dbReference type="Rhea" id="RHEA-COMP:17340"/>
        <dbReference type="ChEBI" id="CHEBI:33019"/>
        <dbReference type="ChEBI" id="CHEBI:61560"/>
        <dbReference type="ChEBI" id="CHEBI:173112"/>
        <dbReference type="EC" id="2.7.7.49"/>
    </reaction>
</comment>
<evidence type="ECO:0000256" key="1">
    <source>
        <dbReference type="ARBA" id="ARBA00012493"/>
    </source>
</evidence>
<dbReference type="PANTHER" id="PTHR34047">
    <property type="entry name" value="NUCLEAR INTRON MATURASE 1, MITOCHONDRIAL-RELATED"/>
    <property type="match status" value="1"/>
</dbReference>
<evidence type="ECO:0000256" key="3">
    <source>
        <dbReference type="ARBA" id="ARBA00022695"/>
    </source>
</evidence>
<dbReference type="InterPro" id="IPR051083">
    <property type="entry name" value="GrpII_Intron_Splice-Mob/Def"/>
</dbReference>